<dbReference type="RefSeq" id="WP_106606838.1">
    <property type="nucleotide sequence ID" value="NZ_PYGJ01000001.1"/>
</dbReference>
<proteinExistence type="predicted"/>
<sequence length="234" mass="25202">MVRYVFLMCLAVLAGCGTVDYDNAPVGRFSGSLFVMWVGEGSDTEGDGRFVFVPAPGAPLVFERNNPAGTLDVIAPEMMYTDGGSIPKPGQLFRGLSPWGYAPAYMVHDWLFVARHCLTDGMATPIEQGVEGMPFEESAEIISEALQTLIAERRVRPDDVAPKVIAGAVAGPISLSKWNASGVCAPQRVTDQHRAEVEAALNKQLGRRVPESIKLPDGDTVPIEPARIVSQISF</sequence>
<accession>A0A2P8FKB2</accession>
<gene>
    <name evidence="1" type="ORF">CLV88_101581</name>
</gene>
<dbReference type="Proteomes" id="UP000240418">
    <property type="component" value="Unassembled WGS sequence"/>
</dbReference>
<keyword evidence="2" id="KW-1185">Reference proteome</keyword>
<dbReference type="OrthoDB" id="9181317at2"/>
<name>A0A2P8FKB2_9RHOB</name>
<organism evidence="1 2">
    <name type="scientific">Shimia abyssi</name>
    <dbReference type="NCBI Taxonomy" id="1662395"/>
    <lineage>
        <taxon>Bacteria</taxon>
        <taxon>Pseudomonadati</taxon>
        <taxon>Pseudomonadota</taxon>
        <taxon>Alphaproteobacteria</taxon>
        <taxon>Rhodobacterales</taxon>
        <taxon>Roseobacteraceae</taxon>
    </lineage>
</organism>
<comment type="caution">
    <text evidence="1">The sequence shown here is derived from an EMBL/GenBank/DDBJ whole genome shotgun (WGS) entry which is preliminary data.</text>
</comment>
<reference evidence="1 2" key="1">
    <citation type="submission" date="2018-03" db="EMBL/GenBank/DDBJ databases">
        <title>Genomic Encyclopedia of Archaeal and Bacterial Type Strains, Phase II (KMG-II): from individual species to whole genera.</title>
        <authorList>
            <person name="Goeker M."/>
        </authorList>
    </citation>
    <scope>NUCLEOTIDE SEQUENCE [LARGE SCALE GENOMIC DNA]</scope>
    <source>
        <strain evidence="1 2">DSM 100673</strain>
    </source>
</reference>
<evidence type="ECO:0000313" key="1">
    <source>
        <dbReference type="EMBL" id="PSL22156.1"/>
    </source>
</evidence>
<dbReference type="EMBL" id="PYGJ01000001">
    <property type="protein sequence ID" value="PSL22156.1"/>
    <property type="molecule type" value="Genomic_DNA"/>
</dbReference>
<dbReference type="AlphaFoldDB" id="A0A2P8FKB2"/>
<evidence type="ECO:0008006" key="3">
    <source>
        <dbReference type="Google" id="ProtNLM"/>
    </source>
</evidence>
<evidence type="ECO:0000313" key="2">
    <source>
        <dbReference type="Proteomes" id="UP000240418"/>
    </source>
</evidence>
<dbReference type="PROSITE" id="PS51257">
    <property type="entry name" value="PROKAR_LIPOPROTEIN"/>
    <property type="match status" value="1"/>
</dbReference>
<protein>
    <recommendedName>
        <fullName evidence="3">DUF1353 domain-containing protein</fullName>
    </recommendedName>
</protein>